<gene>
    <name evidence="2" type="ORF">AC578_10915</name>
</gene>
<organism evidence="2 3">
    <name type="scientific">Pseudocercospora eumusae</name>
    <dbReference type="NCBI Taxonomy" id="321146"/>
    <lineage>
        <taxon>Eukaryota</taxon>
        <taxon>Fungi</taxon>
        <taxon>Dikarya</taxon>
        <taxon>Ascomycota</taxon>
        <taxon>Pezizomycotina</taxon>
        <taxon>Dothideomycetes</taxon>
        <taxon>Dothideomycetidae</taxon>
        <taxon>Mycosphaerellales</taxon>
        <taxon>Mycosphaerellaceae</taxon>
        <taxon>Pseudocercospora</taxon>
    </lineage>
</organism>
<name>A0A139HFD5_9PEZI</name>
<keyword evidence="3" id="KW-1185">Reference proteome</keyword>
<reference evidence="2 3" key="1">
    <citation type="submission" date="2015-07" db="EMBL/GenBank/DDBJ databases">
        <title>Comparative genomics of the Sigatoka disease complex on banana suggests a link between parallel evolutionary changes in Pseudocercospora fijiensis and Pseudocercospora eumusae and increased virulence on the banana host.</title>
        <authorList>
            <person name="Chang T.-C."/>
            <person name="Salvucci A."/>
            <person name="Crous P.W."/>
            <person name="Stergiopoulos I."/>
        </authorList>
    </citation>
    <scope>NUCLEOTIDE SEQUENCE [LARGE SCALE GENOMIC DNA]</scope>
    <source>
        <strain evidence="2 3">CBS 114824</strain>
    </source>
</reference>
<comment type="caution">
    <text evidence="2">The sequence shown here is derived from an EMBL/GenBank/DDBJ whole genome shotgun (WGS) entry which is preliminary data.</text>
</comment>
<dbReference type="EMBL" id="LFZN01000061">
    <property type="protein sequence ID" value="KXT01126.1"/>
    <property type="molecule type" value="Genomic_DNA"/>
</dbReference>
<evidence type="ECO:0000313" key="3">
    <source>
        <dbReference type="Proteomes" id="UP000070133"/>
    </source>
</evidence>
<dbReference type="AlphaFoldDB" id="A0A139HFD5"/>
<protein>
    <submittedName>
        <fullName evidence="2">Uncharacterized protein</fullName>
    </submittedName>
</protein>
<evidence type="ECO:0000313" key="2">
    <source>
        <dbReference type="EMBL" id="KXT01126.1"/>
    </source>
</evidence>
<accession>A0A139HFD5</accession>
<sequence>MTWPKNPAKDQQDPNPKQHIPPATGCTYDSCTKIQVLYLLARDVDRLALAAHGEGRTWLSDAQRGILGIIQPMART</sequence>
<dbReference type="Proteomes" id="UP000070133">
    <property type="component" value="Unassembled WGS sequence"/>
</dbReference>
<evidence type="ECO:0000256" key="1">
    <source>
        <dbReference type="SAM" id="MobiDB-lite"/>
    </source>
</evidence>
<proteinExistence type="predicted"/>
<feature type="region of interest" description="Disordered" evidence="1">
    <location>
        <begin position="1"/>
        <end position="24"/>
    </location>
</feature>